<reference evidence="3 6" key="2">
    <citation type="submission" date="2020-08" db="EMBL/GenBank/DDBJ databases">
        <title>Amycolatopsis echigonensis JCM 21831.</title>
        <authorList>
            <person name="Tedsree N."/>
            <person name="Kuncharoen N."/>
            <person name="Likhitwitayawuid K."/>
            <person name="Tanasupawat S."/>
        </authorList>
    </citation>
    <scope>NUCLEOTIDE SEQUENCE [LARGE SCALE GENOMIC DNA]</scope>
    <source>
        <strain evidence="3 6">JCM 21831</strain>
    </source>
</reference>
<protein>
    <submittedName>
        <fullName evidence="4">Uncharacterized protein</fullName>
    </submittedName>
</protein>
<dbReference type="AlphaFoldDB" id="A0A2N3WLA3"/>
<evidence type="ECO:0000256" key="2">
    <source>
        <dbReference type="SAM" id="Phobius"/>
    </source>
</evidence>
<feature type="compositionally biased region" description="Low complexity" evidence="1">
    <location>
        <begin position="149"/>
        <end position="168"/>
    </location>
</feature>
<keyword evidence="2" id="KW-0812">Transmembrane</keyword>
<keyword evidence="5" id="KW-1185">Reference proteome</keyword>
<reference evidence="4 5" key="1">
    <citation type="submission" date="2017-12" db="EMBL/GenBank/DDBJ databases">
        <title>Sequencing the genomes of 1000 Actinobacteria strains.</title>
        <authorList>
            <person name="Klenk H.-P."/>
        </authorList>
    </citation>
    <scope>NUCLEOTIDE SEQUENCE [LARGE SCALE GENOMIC DNA]</scope>
    <source>
        <strain evidence="4 5">DSM 45165</strain>
    </source>
</reference>
<evidence type="ECO:0000313" key="3">
    <source>
        <dbReference type="EMBL" id="MBB2500836.1"/>
    </source>
</evidence>
<feature type="transmembrane region" description="Helical" evidence="2">
    <location>
        <begin position="74"/>
        <end position="101"/>
    </location>
</feature>
<gene>
    <name evidence="4" type="ORF">ATK30_5551</name>
    <name evidence="3" type="ORF">H5411_17080</name>
</gene>
<organism evidence="4 5">
    <name type="scientific">Amycolatopsis echigonensis</name>
    <dbReference type="NCBI Taxonomy" id="2576905"/>
    <lineage>
        <taxon>Bacteria</taxon>
        <taxon>Bacillati</taxon>
        <taxon>Actinomycetota</taxon>
        <taxon>Actinomycetes</taxon>
        <taxon>Pseudonocardiales</taxon>
        <taxon>Pseudonocardiaceae</taxon>
        <taxon>Amycolatopsis</taxon>
    </lineage>
</organism>
<dbReference type="Proteomes" id="UP000233750">
    <property type="component" value="Unassembled WGS sequence"/>
</dbReference>
<keyword evidence="2" id="KW-1133">Transmembrane helix</keyword>
<dbReference type="Proteomes" id="UP000550260">
    <property type="component" value="Unassembled WGS sequence"/>
</dbReference>
<evidence type="ECO:0000256" key="1">
    <source>
        <dbReference type="SAM" id="MobiDB-lite"/>
    </source>
</evidence>
<dbReference type="EMBL" id="PJMY01000003">
    <property type="protein sequence ID" value="PKV94671.1"/>
    <property type="molecule type" value="Genomic_DNA"/>
</dbReference>
<evidence type="ECO:0000313" key="4">
    <source>
        <dbReference type="EMBL" id="PKV94671.1"/>
    </source>
</evidence>
<feature type="region of interest" description="Disordered" evidence="1">
    <location>
        <begin position="142"/>
        <end position="168"/>
    </location>
</feature>
<proteinExistence type="predicted"/>
<accession>A0A2N3WLA3</accession>
<feature type="transmembrane region" description="Helical" evidence="2">
    <location>
        <begin position="46"/>
        <end position="62"/>
    </location>
</feature>
<evidence type="ECO:0000313" key="6">
    <source>
        <dbReference type="Proteomes" id="UP000550260"/>
    </source>
</evidence>
<dbReference type="RefSeq" id="WP_051165928.1">
    <property type="nucleotide sequence ID" value="NZ_JACJHR010000021.1"/>
</dbReference>
<dbReference type="EMBL" id="JACJHR010000021">
    <property type="protein sequence ID" value="MBB2500836.1"/>
    <property type="molecule type" value="Genomic_DNA"/>
</dbReference>
<dbReference type="OrthoDB" id="166777at2"/>
<sequence>MWNDNGRRWTLAAAAAAVSALAVGVPTDVIDTPLFTRMTPVRWWEYPVLVLTAVLTGLWVAIPRPSADARGRAGVAGSVTAAVFAVGCPVCNKIVVGLLGISGALGIWAPVQPLLAAFSLAALAAAVVLRWRRRACTADTCPPEITTEASPAGRTPPASGPSAASSLR</sequence>
<comment type="caution">
    <text evidence="4">The sequence shown here is derived from an EMBL/GenBank/DDBJ whole genome shotgun (WGS) entry which is preliminary data.</text>
</comment>
<keyword evidence="2" id="KW-0472">Membrane</keyword>
<evidence type="ECO:0000313" key="5">
    <source>
        <dbReference type="Proteomes" id="UP000233750"/>
    </source>
</evidence>
<name>A0A2N3WLA3_9PSEU</name>
<feature type="transmembrane region" description="Helical" evidence="2">
    <location>
        <begin position="107"/>
        <end position="129"/>
    </location>
</feature>
<accession>A0A8E2B3T6</accession>